<dbReference type="EMBL" id="QJTD01000005">
    <property type="protein sequence ID" value="PYE80412.1"/>
    <property type="molecule type" value="Genomic_DNA"/>
</dbReference>
<feature type="chain" id="PRO_5015968986" evidence="1">
    <location>
        <begin position="20"/>
        <end position="218"/>
    </location>
</feature>
<keyword evidence="1" id="KW-0732">Signal</keyword>
<sequence>MKKFLLLSLTLMLSVVLTAQENITEGVMVMKQTMSSDNEQMNAQLQAMAAANTTIYFKGDKSRNESNNPMTGDMIVIVDGTKKQMLMLMDQAAYGKKYMIQSTEPSKEDLEAVTVKKGDKTKTVLGYECQEYIVSMKQNGQDVEMQMFTTDKISAVSQNTTAMGDKVEGFPLYFNMKMNQMGTTINVEMEVVKIDQQSVPNEKFSLTPPEGYTKMEGM</sequence>
<dbReference type="OrthoDB" id="676537at2"/>
<gene>
    <name evidence="3" type="ORF">DFQ11_1059</name>
</gene>
<protein>
    <submittedName>
        <fullName evidence="3">Uncharacterized protein DUF4412</fullName>
    </submittedName>
</protein>
<organism evidence="3 4">
    <name type="scientific">Winogradskyella epiphytica</name>
    <dbReference type="NCBI Taxonomy" id="262005"/>
    <lineage>
        <taxon>Bacteria</taxon>
        <taxon>Pseudomonadati</taxon>
        <taxon>Bacteroidota</taxon>
        <taxon>Flavobacteriia</taxon>
        <taxon>Flavobacteriales</taxon>
        <taxon>Flavobacteriaceae</taxon>
        <taxon>Winogradskyella</taxon>
    </lineage>
</organism>
<comment type="caution">
    <text evidence="3">The sequence shown here is derived from an EMBL/GenBank/DDBJ whole genome shotgun (WGS) entry which is preliminary data.</text>
</comment>
<reference evidence="3 4" key="1">
    <citation type="submission" date="2018-06" db="EMBL/GenBank/DDBJ databases">
        <title>Genomic Encyclopedia of Type Strains, Phase III (KMG-III): the genomes of soil and plant-associated and newly described type strains.</title>
        <authorList>
            <person name="Whitman W."/>
        </authorList>
    </citation>
    <scope>NUCLEOTIDE SEQUENCE [LARGE SCALE GENOMIC DNA]</scope>
    <source>
        <strain evidence="3 4">CECT 7945</strain>
    </source>
</reference>
<dbReference type="InterPro" id="IPR025524">
    <property type="entry name" value="DUF4412"/>
</dbReference>
<keyword evidence="4" id="KW-1185">Reference proteome</keyword>
<dbReference type="RefSeq" id="WP_110475931.1">
    <property type="nucleotide sequence ID" value="NZ_BMWQ01000005.1"/>
</dbReference>
<evidence type="ECO:0000256" key="1">
    <source>
        <dbReference type="SAM" id="SignalP"/>
    </source>
</evidence>
<evidence type="ECO:0000259" key="2">
    <source>
        <dbReference type="Pfam" id="PF14371"/>
    </source>
</evidence>
<accession>A0A2V4WV83</accession>
<name>A0A2V4WV83_9FLAO</name>
<evidence type="ECO:0000313" key="3">
    <source>
        <dbReference type="EMBL" id="PYE80412.1"/>
    </source>
</evidence>
<dbReference type="AlphaFoldDB" id="A0A2V4WV83"/>
<dbReference type="Pfam" id="PF14371">
    <property type="entry name" value="DUF4412"/>
    <property type="match status" value="1"/>
</dbReference>
<dbReference type="Proteomes" id="UP000248054">
    <property type="component" value="Unassembled WGS sequence"/>
</dbReference>
<feature type="signal peptide" evidence="1">
    <location>
        <begin position="1"/>
        <end position="19"/>
    </location>
</feature>
<feature type="domain" description="DUF4412" evidence="2">
    <location>
        <begin position="44"/>
        <end position="212"/>
    </location>
</feature>
<proteinExistence type="predicted"/>
<evidence type="ECO:0000313" key="4">
    <source>
        <dbReference type="Proteomes" id="UP000248054"/>
    </source>
</evidence>